<feature type="region of interest" description="Disordered" evidence="1">
    <location>
        <begin position="356"/>
        <end position="380"/>
    </location>
</feature>
<dbReference type="Proteomes" id="UP000267128">
    <property type="component" value="Unassembled WGS sequence"/>
</dbReference>
<dbReference type="EMBL" id="RJSE01000003">
    <property type="protein sequence ID" value="RNL65272.1"/>
    <property type="molecule type" value="Genomic_DNA"/>
</dbReference>
<reference evidence="3 4" key="1">
    <citation type="submission" date="2018-11" db="EMBL/GenBank/DDBJ databases">
        <authorList>
            <person name="Li F."/>
        </authorList>
    </citation>
    <scope>NUCLEOTIDE SEQUENCE [LARGE SCALE GENOMIC DNA]</scope>
    <source>
        <strain evidence="3 4">Gsoil 097</strain>
    </source>
</reference>
<protein>
    <recommendedName>
        <fullName evidence="5">Galactose oxidase</fullName>
    </recommendedName>
</protein>
<dbReference type="AlphaFoldDB" id="A0A3N0CP79"/>
<dbReference type="Gene3D" id="2.120.10.80">
    <property type="entry name" value="Kelch-type beta propeller"/>
    <property type="match status" value="1"/>
</dbReference>
<keyword evidence="4" id="KW-1185">Reference proteome</keyword>
<feature type="chain" id="PRO_5018092695" description="Galactose oxidase" evidence="2">
    <location>
        <begin position="23"/>
        <end position="380"/>
    </location>
</feature>
<dbReference type="InterPro" id="IPR015915">
    <property type="entry name" value="Kelch-typ_b-propeller"/>
</dbReference>
<name>A0A3N0CP79_9ACTN</name>
<dbReference type="SUPFAM" id="SSF117281">
    <property type="entry name" value="Kelch motif"/>
    <property type="match status" value="2"/>
</dbReference>
<dbReference type="RefSeq" id="WP_123226375.1">
    <property type="nucleotide sequence ID" value="NZ_RJSE01000003.1"/>
</dbReference>
<dbReference type="PROSITE" id="PS51257">
    <property type="entry name" value="PROKAR_LIPOPROTEIN"/>
    <property type="match status" value="1"/>
</dbReference>
<accession>A0A3N0CP79</accession>
<proteinExistence type="predicted"/>
<comment type="caution">
    <text evidence="3">The sequence shown here is derived from an EMBL/GenBank/DDBJ whole genome shotgun (WGS) entry which is preliminary data.</text>
</comment>
<evidence type="ECO:0008006" key="5">
    <source>
        <dbReference type="Google" id="ProtNLM"/>
    </source>
</evidence>
<evidence type="ECO:0000313" key="4">
    <source>
        <dbReference type="Proteomes" id="UP000267128"/>
    </source>
</evidence>
<keyword evidence="2" id="KW-0732">Signal</keyword>
<gene>
    <name evidence="3" type="ORF">EFK50_04745</name>
</gene>
<evidence type="ECO:0000256" key="2">
    <source>
        <dbReference type="SAM" id="SignalP"/>
    </source>
</evidence>
<organism evidence="3 4">
    <name type="scientific">Nocardioides marmoriginsengisoli</name>
    <dbReference type="NCBI Taxonomy" id="661483"/>
    <lineage>
        <taxon>Bacteria</taxon>
        <taxon>Bacillati</taxon>
        <taxon>Actinomycetota</taxon>
        <taxon>Actinomycetes</taxon>
        <taxon>Propionibacteriales</taxon>
        <taxon>Nocardioidaceae</taxon>
        <taxon>Nocardioides</taxon>
    </lineage>
</organism>
<evidence type="ECO:0000313" key="3">
    <source>
        <dbReference type="EMBL" id="RNL65272.1"/>
    </source>
</evidence>
<dbReference type="OrthoDB" id="3420153at2"/>
<evidence type="ECO:0000256" key="1">
    <source>
        <dbReference type="SAM" id="MobiDB-lite"/>
    </source>
</evidence>
<feature type="signal peptide" evidence="2">
    <location>
        <begin position="1"/>
        <end position="22"/>
    </location>
</feature>
<sequence>MPRILGLALLAALTLTGCGAEAQPDPNDRAPGWQRLTEAPLSPRSAPVVVWTGSEVLAIGGEVGDTCPPNADCAFPNESAADGAALDPDVGTWRPIAPAPVPVPGYSPSAVVDGHLFVRVGRKLLDYDLDADRWRVLTRPSSDWYDLEADGDRLLLVSGSDENGVRPDLAYEPVTRAWSELPEDPLGPLFDRGLLATPAGVLLVGKELVASPGGGDRPSYVLGALLDRSTGTWSTLPRSDQLGGGSWGVIGSRVVNLSLDSSNGGGPGAGDYGRRIPFGGTLDLGTKTWGRLPNPPKYLTGGWPVGAVGTDRIAAEGWIYDGTASWTKVPHPRGAAVQPGPAVWAGDRLIVIGGTHQTSDNKTNRDGSVWAWRPEPGPRQ</sequence>